<dbReference type="SUPFAM" id="SSF52833">
    <property type="entry name" value="Thioredoxin-like"/>
    <property type="match status" value="1"/>
</dbReference>
<evidence type="ECO:0000313" key="2">
    <source>
        <dbReference type="EMBL" id="HIQ70642.1"/>
    </source>
</evidence>
<dbReference type="EMBL" id="DVFJ01000001">
    <property type="protein sequence ID" value="HIQ70642.1"/>
    <property type="molecule type" value="Genomic_DNA"/>
</dbReference>
<dbReference type="CDD" id="cd02955">
    <property type="entry name" value="SSP411"/>
    <property type="match status" value="1"/>
</dbReference>
<dbReference type="PANTHER" id="PTHR42899:SF1">
    <property type="entry name" value="SPERMATOGENESIS-ASSOCIATED PROTEIN 20"/>
    <property type="match status" value="1"/>
</dbReference>
<reference evidence="2" key="2">
    <citation type="journal article" date="2021" name="PeerJ">
        <title>Extensive microbial diversity within the chicken gut microbiome revealed by metagenomics and culture.</title>
        <authorList>
            <person name="Gilroy R."/>
            <person name="Ravi A."/>
            <person name="Getino M."/>
            <person name="Pursley I."/>
            <person name="Horton D.L."/>
            <person name="Alikhan N.F."/>
            <person name="Baker D."/>
            <person name="Gharbi K."/>
            <person name="Hall N."/>
            <person name="Watson M."/>
            <person name="Adriaenssens E.M."/>
            <person name="Foster-Nyarko E."/>
            <person name="Jarju S."/>
            <person name="Secka A."/>
            <person name="Antonio M."/>
            <person name="Oren A."/>
            <person name="Chaudhuri R.R."/>
            <person name="La Ragione R."/>
            <person name="Hildebrand F."/>
            <person name="Pallen M.J."/>
        </authorList>
    </citation>
    <scope>NUCLEOTIDE SEQUENCE</scope>
    <source>
        <strain evidence="2">ChiSxjej2B14-6234</strain>
    </source>
</reference>
<accession>A0A9D1CPQ6</accession>
<evidence type="ECO:0000259" key="1">
    <source>
        <dbReference type="Pfam" id="PF03190"/>
    </source>
</evidence>
<reference evidence="2" key="1">
    <citation type="submission" date="2020-10" db="EMBL/GenBank/DDBJ databases">
        <authorList>
            <person name="Gilroy R."/>
        </authorList>
    </citation>
    <scope>NUCLEOTIDE SEQUENCE</scope>
    <source>
        <strain evidence="2">ChiSxjej2B14-6234</strain>
    </source>
</reference>
<dbReference type="InterPro" id="IPR004879">
    <property type="entry name" value="Ssp411-like_TRX"/>
</dbReference>
<dbReference type="GO" id="GO:0005975">
    <property type="term" value="P:carbohydrate metabolic process"/>
    <property type="evidence" value="ECO:0007669"/>
    <property type="project" value="InterPro"/>
</dbReference>
<feature type="domain" description="Spermatogenesis-associated protein 20-like TRX" evidence="1">
    <location>
        <begin position="3"/>
        <end position="154"/>
    </location>
</feature>
<dbReference type="InterPro" id="IPR008928">
    <property type="entry name" value="6-hairpin_glycosidase_sf"/>
</dbReference>
<dbReference type="Pfam" id="PF03190">
    <property type="entry name" value="Thioredox_DsbH"/>
    <property type="match status" value="1"/>
</dbReference>
<dbReference type="SUPFAM" id="SSF48208">
    <property type="entry name" value="Six-hairpin glycosidases"/>
    <property type="match status" value="1"/>
</dbReference>
<dbReference type="InterPro" id="IPR036249">
    <property type="entry name" value="Thioredoxin-like_sf"/>
</dbReference>
<name>A0A9D1CPQ6_9FIRM</name>
<sequence length="594" mass="64424">MGESSPYLLAHAAQPIPWYPWCDEAFEEAARRDVPVFLSSGYASCHWCHRMAAEAFSDPIVAELLGAHFVSVKVDREQRPDVDAYYMRSCVALSGEGGWPLTALLLPDRRPFFAGTYFPARTQDGRTGLRALLSRVAALWQEDRARILSWADELSGAAFPAQAQARTDAQSLCGALEEELLASQDRHAGGIGRAPKFPNVPALRFLLAREQAACPDGDGRQTPAGQMLHRAVEAMARGGIHDLVGGGFFRYAADAMWRAPHFEKMLVDNAQLALLFLRCGMPDAALDAADYMLDALRFKEGGLYSSQDADDPQGEGAYYLLTPEQVEEALGPRDGARCCALLHILHAPGARRARGVLPYLDAGLRETDEAFLRAVRPRLRELRAHRPAPRVVPQATLTANALAILAFSTLGRQLGESHLVQAAAQAARFVGEYMVKGGRLYGAWSAGEARSPATLDGYAAYALALFALSEADRHTHWRKSALRTLDDALRLFVPPEGPPALTGEDVRDLPVRVSAVTDDSAPSGAALLVEALVQAHRFTGNPERLSQARRIVSASLPAPGAALLPFAGLLTAQMTLEHAERERGKDACPAQRSE</sequence>
<protein>
    <submittedName>
        <fullName evidence="2">Thioredoxin domain-containing protein</fullName>
    </submittedName>
</protein>
<dbReference type="Proteomes" id="UP000886887">
    <property type="component" value="Unassembled WGS sequence"/>
</dbReference>
<dbReference type="Gene3D" id="3.40.30.10">
    <property type="entry name" value="Glutaredoxin"/>
    <property type="match status" value="1"/>
</dbReference>
<proteinExistence type="predicted"/>
<dbReference type="PANTHER" id="PTHR42899">
    <property type="entry name" value="SPERMATOGENESIS-ASSOCIATED PROTEIN 20"/>
    <property type="match status" value="1"/>
</dbReference>
<gene>
    <name evidence="2" type="ORF">IAB73_00270</name>
</gene>
<dbReference type="InterPro" id="IPR024705">
    <property type="entry name" value="Ssp411"/>
</dbReference>
<evidence type="ECO:0000313" key="3">
    <source>
        <dbReference type="Proteomes" id="UP000886887"/>
    </source>
</evidence>
<dbReference type="AlphaFoldDB" id="A0A9D1CPQ6"/>
<dbReference type="PIRSF" id="PIRSF006402">
    <property type="entry name" value="UCP006402_thioredoxin"/>
    <property type="match status" value="1"/>
</dbReference>
<organism evidence="2 3">
    <name type="scientific">Candidatus Onthenecus intestinigallinarum</name>
    <dbReference type="NCBI Taxonomy" id="2840875"/>
    <lineage>
        <taxon>Bacteria</taxon>
        <taxon>Bacillati</taxon>
        <taxon>Bacillota</taxon>
        <taxon>Clostridia</taxon>
        <taxon>Eubacteriales</taxon>
        <taxon>Candidatus Onthenecus</taxon>
    </lineage>
</organism>
<comment type="caution">
    <text evidence="2">The sequence shown here is derived from an EMBL/GenBank/DDBJ whole genome shotgun (WGS) entry which is preliminary data.</text>
</comment>